<evidence type="ECO:0000313" key="1">
    <source>
        <dbReference type="EMBL" id="JAA85104.1"/>
    </source>
</evidence>
<feature type="non-terminal residue" evidence="1">
    <location>
        <position position="201"/>
    </location>
</feature>
<reference evidence="1" key="1">
    <citation type="journal article" date="2013" name="BMC Genomics">
        <title>Unscrambling butterfly oogenesis.</title>
        <authorList>
            <person name="Carter J.M."/>
            <person name="Baker S.C."/>
            <person name="Pink R."/>
            <person name="Carter D.R."/>
            <person name="Collins A."/>
            <person name="Tomlin J."/>
            <person name="Gibbs M."/>
            <person name="Breuker C.J."/>
        </authorList>
    </citation>
    <scope>NUCLEOTIDE SEQUENCE</scope>
    <source>
        <tissue evidence="1">Ovary</tissue>
    </source>
</reference>
<proteinExistence type="predicted"/>
<reference evidence="1" key="2">
    <citation type="submission" date="2013-05" db="EMBL/GenBank/DDBJ databases">
        <authorList>
            <person name="Carter J.-M."/>
            <person name="Baker S.C."/>
            <person name="Pink R."/>
            <person name="Carter D.R.F."/>
            <person name="Collins A."/>
            <person name="Tomlin J."/>
            <person name="Gibbs M."/>
            <person name="Breuker C.J."/>
        </authorList>
    </citation>
    <scope>NUCLEOTIDE SEQUENCE</scope>
    <source>
        <tissue evidence="1">Ovary</tissue>
    </source>
</reference>
<accession>S4P4Y0</accession>
<protein>
    <submittedName>
        <fullName evidence="1">Uncharacterized protein</fullName>
    </submittedName>
</protein>
<organism evidence="1">
    <name type="scientific">Pararge aegeria</name>
    <name type="common">speckled wood butterfly</name>
    <dbReference type="NCBI Taxonomy" id="116150"/>
    <lineage>
        <taxon>Eukaryota</taxon>
        <taxon>Metazoa</taxon>
        <taxon>Ecdysozoa</taxon>
        <taxon>Arthropoda</taxon>
        <taxon>Hexapoda</taxon>
        <taxon>Insecta</taxon>
        <taxon>Pterygota</taxon>
        <taxon>Neoptera</taxon>
        <taxon>Endopterygota</taxon>
        <taxon>Lepidoptera</taxon>
        <taxon>Glossata</taxon>
        <taxon>Ditrysia</taxon>
        <taxon>Papilionoidea</taxon>
        <taxon>Nymphalidae</taxon>
        <taxon>Satyrinae</taxon>
        <taxon>Satyrini</taxon>
        <taxon>Parargina</taxon>
        <taxon>Pararge</taxon>
    </lineage>
</organism>
<dbReference type="AlphaFoldDB" id="S4P4Y0"/>
<name>S4P4Y0_9NEOP</name>
<sequence>MRTSLVKDLPFLQSGTSPNEMYSCFFNTFQRLFNSIFTSKSVVVTDALVFSEWASIELHKSRQKMYELYAERQYNTDAEFRDCVKLCSSSFKRDCFLEKSRYIQNKIKNSNNVIKTTWKIINEETGRVPPRHNNFKLNVDNKDLTSDFEVATAFEIFFTNIPISTTKSLNSSPDIALSLLKNNVPECKNAFKFSHVSGSDV</sequence>
<dbReference type="EMBL" id="GAIX01007456">
    <property type="protein sequence ID" value="JAA85104.1"/>
    <property type="molecule type" value="Transcribed_RNA"/>
</dbReference>